<keyword evidence="4" id="KW-0449">Lipoprotein</keyword>
<dbReference type="AlphaFoldDB" id="G9ZHL7"/>
<evidence type="ECO:0000313" key="8">
    <source>
        <dbReference type="EMBL" id="EHM52510.1"/>
    </source>
</evidence>
<dbReference type="InterPro" id="IPR018660">
    <property type="entry name" value="MliC"/>
</dbReference>
<dbReference type="Gene3D" id="2.40.128.200">
    <property type="match status" value="1"/>
</dbReference>
<dbReference type="Pfam" id="PF09864">
    <property type="entry name" value="MliC"/>
    <property type="match status" value="1"/>
</dbReference>
<keyword evidence="3" id="KW-0564">Palmitate</keyword>
<evidence type="ECO:0000256" key="3">
    <source>
        <dbReference type="ARBA" id="ARBA00023139"/>
    </source>
</evidence>
<evidence type="ECO:0000256" key="5">
    <source>
        <dbReference type="SAM" id="MobiDB-lite"/>
    </source>
</evidence>
<keyword evidence="2" id="KW-0472">Membrane</keyword>
<dbReference type="Proteomes" id="UP000004750">
    <property type="component" value="Unassembled WGS sequence"/>
</dbReference>
<dbReference type="SUPFAM" id="SSF141488">
    <property type="entry name" value="YdhA-like"/>
    <property type="match status" value="1"/>
</dbReference>
<dbReference type="PROSITE" id="PS51257">
    <property type="entry name" value="PROKAR_LIPOPROTEIN"/>
    <property type="match status" value="1"/>
</dbReference>
<proteinExistence type="predicted"/>
<dbReference type="InterPro" id="IPR036328">
    <property type="entry name" value="MliC_sf"/>
</dbReference>
<evidence type="ECO:0000256" key="6">
    <source>
        <dbReference type="SAM" id="SignalP"/>
    </source>
</evidence>
<name>G9ZHL7_9GAMM</name>
<sequence length="158" mass="17404">MKLQQLTTPALASLLLTACVSSGMNPHDHNPAPNYREQPDYPVYPQDNSAYPQPQNPRQPMRPQQQGYTGGPGHFDCENGLAVDIRHLGTEQIELRLNDKSAVLQNATTASGERYVATKGLYGRGAEWHQKGSEGILNFIDPYGNAVETNCRSGIIRN</sequence>
<feature type="region of interest" description="Disordered" evidence="5">
    <location>
        <begin position="25"/>
        <end position="74"/>
    </location>
</feature>
<feature type="compositionally biased region" description="Low complexity" evidence="5">
    <location>
        <begin position="52"/>
        <end position="66"/>
    </location>
</feature>
<reference evidence="8 9" key="1">
    <citation type="submission" date="2011-08" db="EMBL/GenBank/DDBJ databases">
        <authorList>
            <person name="Weinstock G."/>
            <person name="Sodergren E."/>
            <person name="Clifton S."/>
            <person name="Fulton L."/>
            <person name="Fulton B."/>
            <person name="Courtney L."/>
            <person name="Fronick C."/>
            <person name="Harrison M."/>
            <person name="Strong C."/>
            <person name="Farmer C."/>
            <person name="Delahaunty K."/>
            <person name="Markovic C."/>
            <person name="Hall O."/>
            <person name="Minx P."/>
            <person name="Tomlinson C."/>
            <person name="Mitreva M."/>
            <person name="Hou S."/>
            <person name="Chen J."/>
            <person name="Wollam A."/>
            <person name="Pepin K.H."/>
            <person name="Johnson M."/>
            <person name="Bhonagiri V."/>
            <person name="Zhang X."/>
            <person name="Suruliraj S."/>
            <person name="Warren W."/>
            <person name="Chinwalla A."/>
            <person name="Mardis E.R."/>
            <person name="Wilson R.K."/>
        </authorList>
    </citation>
    <scope>NUCLEOTIDE SEQUENCE [LARGE SCALE GENOMIC DNA]</scope>
    <source>
        <strain evidence="8 9">F0432</strain>
    </source>
</reference>
<evidence type="ECO:0000259" key="7">
    <source>
        <dbReference type="Pfam" id="PF09864"/>
    </source>
</evidence>
<keyword evidence="1 6" id="KW-0732">Signal</keyword>
<evidence type="ECO:0000256" key="4">
    <source>
        <dbReference type="ARBA" id="ARBA00023288"/>
    </source>
</evidence>
<protein>
    <recommendedName>
        <fullName evidence="7">C-type lysozyme inhibitor domain-containing protein</fullName>
    </recommendedName>
</protein>
<gene>
    <name evidence="8" type="ORF">HMPREF9080_02285</name>
</gene>
<feature type="signal peptide" evidence="6">
    <location>
        <begin position="1"/>
        <end position="23"/>
    </location>
</feature>
<dbReference type="RefSeq" id="WP_006986280.1">
    <property type="nucleotide sequence ID" value="NZ_JH417950.1"/>
</dbReference>
<dbReference type="HOGENOM" id="CLU_140867_0_0_6"/>
<evidence type="ECO:0000256" key="2">
    <source>
        <dbReference type="ARBA" id="ARBA00023136"/>
    </source>
</evidence>
<feature type="domain" description="C-type lysozyme inhibitor" evidence="7">
    <location>
        <begin position="75"/>
        <end position="139"/>
    </location>
</feature>
<evidence type="ECO:0000256" key="1">
    <source>
        <dbReference type="ARBA" id="ARBA00022729"/>
    </source>
</evidence>
<accession>G9ZHL7</accession>
<dbReference type="STRING" id="797473.HMPREF9080_02285"/>
<dbReference type="EMBL" id="AGCM01000133">
    <property type="protein sequence ID" value="EHM52510.1"/>
    <property type="molecule type" value="Genomic_DNA"/>
</dbReference>
<organism evidence="8 9">
    <name type="scientific">Cardiobacterium valvarum F0432</name>
    <dbReference type="NCBI Taxonomy" id="797473"/>
    <lineage>
        <taxon>Bacteria</taxon>
        <taxon>Pseudomonadati</taxon>
        <taxon>Pseudomonadota</taxon>
        <taxon>Gammaproteobacteria</taxon>
        <taxon>Cardiobacteriales</taxon>
        <taxon>Cardiobacteriaceae</taxon>
        <taxon>Cardiobacterium</taxon>
    </lineage>
</organism>
<feature type="chain" id="PRO_5003529886" description="C-type lysozyme inhibitor domain-containing protein" evidence="6">
    <location>
        <begin position="24"/>
        <end position="158"/>
    </location>
</feature>
<evidence type="ECO:0000313" key="9">
    <source>
        <dbReference type="Proteomes" id="UP000004750"/>
    </source>
</evidence>
<comment type="caution">
    <text evidence="8">The sequence shown here is derived from an EMBL/GenBank/DDBJ whole genome shotgun (WGS) entry which is preliminary data.</text>
</comment>